<protein>
    <submittedName>
        <fullName evidence="1">DUF2795 domain-containing protein</fullName>
    </submittedName>
</protein>
<keyword evidence="2" id="KW-1185">Reference proteome</keyword>
<dbReference type="RefSeq" id="WP_340271392.1">
    <property type="nucleotide sequence ID" value="NZ_JBBEOG010000011.1"/>
</dbReference>
<comment type="caution">
    <text evidence="1">The sequence shown here is derived from an EMBL/GenBank/DDBJ whole genome shotgun (WGS) entry which is preliminary data.</text>
</comment>
<proteinExistence type="predicted"/>
<accession>A0ABW0GJH2</accession>
<dbReference type="InterPro" id="IPR021527">
    <property type="entry name" value="DUF2795"/>
</dbReference>
<sequence>MTSAPEPDRTDVDTRSEVAQALGKEVWPADRDTLRQLAVDNAASDRVLRILDSLPAGRTFDNVQEVAVVAGIASAHPEGPGAD</sequence>
<dbReference type="EMBL" id="JBHSLD010000004">
    <property type="protein sequence ID" value="MFC5380030.1"/>
    <property type="molecule type" value="Genomic_DNA"/>
</dbReference>
<evidence type="ECO:0000313" key="2">
    <source>
        <dbReference type="Proteomes" id="UP001596122"/>
    </source>
</evidence>
<gene>
    <name evidence="1" type="ORF">ACFPJ6_04425</name>
</gene>
<dbReference type="Proteomes" id="UP001596122">
    <property type="component" value="Unassembled WGS sequence"/>
</dbReference>
<organism evidence="1 2">
    <name type="scientific">Aquipuribacter nitratireducens</name>
    <dbReference type="NCBI Taxonomy" id="650104"/>
    <lineage>
        <taxon>Bacteria</taxon>
        <taxon>Bacillati</taxon>
        <taxon>Actinomycetota</taxon>
        <taxon>Actinomycetes</taxon>
        <taxon>Micrococcales</taxon>
        <taxon>Intrasporangiaceae</taxon>
        <taxon>Aquipuribacter</taxon>
    </lineage>
</organism>
<name>A0ABW0GJH2_9MICO</name>
<reference evidence="2" key="1">
    <citation type="journal article" date="2019" name="Int. J. Syst. Evol. Microbiol.">
        <title>The Global Catalogue of Microorganisms (GCM) 10K type strain sequencing project: providing services to taxonomists for standard genome sequencing and annotation.</title>
        <authorList>
            <consortium name="The Broad Institute Genomics Platform"/>
            <consortium name="The Broad Institute Genome Sequencing Center for Infectious Disease"/>
            <person name="Wu L."/>
            <person name="Ma J."/>
        </authorList>
    </citation>
    <scope>NUCLEOTIDE SEQUENCE [LARGE SCALE GENOMIC DNA]</scope>
    <source>
        <strain evidence="2">CCUG 43114</strain>
    </source>
</reference>
<dbReference type="Pfam" id="PF11387">
    <property type="entry name" value="DUF2795"/>
    <property type="match status" value="1"/>
</dbReference>
<evidence type="ECO:0000313" key="1">
    <source>
        <dbReference type="EMBL" id="MFC5380030.1"/>
    </source>
</evidence>